<dbReference type="PANTHER" id="PTHR35008:SF4">
    <property type="entry name" value="BLL4482 PROTEIN"/>
    <property type="match status" value="1"/>
</dbReference>
<sequence length="412" mass="43784">MIAKPFRFVLIGLAAATLAGCGVQADSTGSKAATPASAEQVARGKYLARAADCAACHTAEEGGAPFAGGVALETPFGKLYGTNITPDKDHGIGDWSADDFYKALHEGVTPNKRLYPAMPYTSYRSLSREDTDALYAYLMSLKPAKVPNKEDELHFPFNLRFGVMFWNMLFLKDSLPDASTGQSVNWQRGRYLAGALGHCAECHTPRGQLGQLNLDKPLTGGVLGRIGAPDITPMGLAARGWTAQGLETFFATGIAPQGSAYGEMYPVIHLSSQHLSKTDLTAMASYLMGDKLPAPAPLKSVSADAAELTAGRQLYTAVCAGCHGREGEGKPNVTVAMHGNSTVRNADPRNLIVATLDGIKEQRFPNNGAMQEMPGFASKLSDKEMAQLANFLRASWGGQPADVTADAVKALR</sequence>
<organism evidence="9 10">
    <name type="scientific">Crenobacter oryzisoli</name>
    <dbReference type="NCBI Taxonomy" id="3056844"/>
    <lineage>
        <taxon>Bacteria</taxon>
        <taxon>Pseudomonadati</taxon>
        <taxon>Pseudomonadota</taxon>
        <taxon>Betaproteobacteria</taxon>
        <taxon>Neisseriales</taxon>
        <taxon>Neisseriaceae</taxon>
        <taxon>Crenobacter</taxon>
    </lineage>
</organism>
<keyword evidence="5 6" id="KW-0408">Iron</keyword>
<dbReference type="InterPro" id="IPR009056">
    <property type="entry name" value="Cyt_c-like_dom"/>
</dbReference>
<evidence type="ECO:0000313" key="9">
    <source>
        <dbReference type="EMBL" id="MDN0074014.1"/>
    </source>
</evidence>
<keyword evidence="10" id="KW-1185">Reference proteome</keyword>
<dbReference type="PROSITE" id="PS51257">
    <property type="entry name" value="PROKAR_LIPOPROTEIN"/>
    <property type="match status" value="1"/>
</dbReference>
<dbReference type="Pfam" id="PF00034">
    <property type="entry name" value="Cytochrom_C"/>
    <property type="match status" value="2"/>
</dbReference>
<dbReference type="EMBL" id="JAUEDK010000004">
    <property type="protein sequence ID" value="MDN0074014.1"/>
    <property type="molecule type" value="Genomic_DNA"/>
</dbReference>
<evidence type="ECO:0000256" key="6">
    <source>
        <dbReference type="PROSITE-ProRule" id="PRU00433"/>
    </source>
</evidence>
<keyword evidence="1" id="KW-0813">Transport</keyword>
<evidence type="ECO:0000256" key="5">
    <source>
        <dbReference type="ARBA" id="ARBA00023004"/>
    </source>
</evidence>
<feature type="domain" description="Cytochrome c" evidence="8">
    <location>
        <begin position="306"/>
        <end position="396"/>
    </location>
</feature>
<evidence type="ECO:0000256" key="7">
    <source>
        <dbReference type="SAM" id="SignalP"/>
    </source>
</evidence>
<dbReference type="RefSeq" id="WP_289828562.1">
    <property type="nucleotide sequence ID" value="NZ_JAUEDK010000004.1"/>
</dbReference>
<keyword evidence="2 6" id="KW-0349">Heme</keyword>
<feature type="signal peptide" evidence="7">
    <location>
        <begin position="1"/>
        <end position="25"/>
    </location>
</feature>
<evidence type="ECO:0000259" key="8">
    <source>
        <dbReference type="PROSITE" id="PS51007"/>
    </source>
</evidence>
<dbReference type="InterPro" id="IPR051459">
    <property type="entry name" value="Cytochrome_c-type_DH"/>
</dbReference>
<dbReference type="InterPro" id="IPR036909">
    <property type="entry name" value="Cyt_c-like_dom_sf"/>
</dbReference>
<evidence type="ECO:0000256" key="3">
    <source>
        <dbReference type="ARBA" id="ARBA00022723"/>
    </source>
</evidence>
<keyword evidence="4" id="KW-0249">Electron transport</keyword>
<dbReference type="InterPro" id="IPR008168">
    <property type="entry name" value="Cyt_C_IC"/>
</dbReference>
<dbReference type="SUPFAM" id="SSF46626">
    <property type="entry name" value="Cytochrome c"/>
    <property type="match status" value="3"/>
</dbReference>
<keyword evidence="7" id="KW-0732">Signal</keyword>
<feature type="domain" description="Cytochrome c" evidence="8">
    <location>
        <begin position="39"/>
        <end position="142"/>
    </location>
</feature>
<gene>
    <name evidence="9" type="ORF">QU481_03805</name>
</gene>
<name>A0ABT7XJP2_9NEIS</name>
<dbReference type="PRINTS" id="PR00605">
    <property type="entry name" value="CYTCHROMECIC"/>
</dbReference>
<accession>A0ABT7XJP2</accession>
<dbReference type="PANTHER" id="PTHR35008">
    <property type="entry name" value="BLL4482 PROTEIN-RELATED"/>
    <property type="match status" value="1"/>
</dbReference>
<evidence type="ECO:0000256" key="2">
    <source>
        <dbReference type="ARBA" id="ARBA00022617"/>
    </source>
</evidence>
<dbReference type="InterPro" id="IPR014353">
    <property type="entry name" value="Membr-bd_ADH_cyt_c"/>
</dbReference>
<protein>
    <submittedName>
        <fullName evidence="9">C-type cytochrome</fullName>
    </submittedName>
</protein>
<reference evidence="9" key="1">
    <citation type="submission" date="2023-06" db="EMBL/GenBank/DDBJ databases">
        <authorList>
            <person name="Zhang S."/>
        </authorList>
    </citation>
    <scope>NUCLEOTIDE SEQUENCE</scope>
    <source>
        <strain evidence="9">SG2303</strain>
    </source>
</reference>
<feature type="chain" id="PRO_5047492533" evidence="7">
    <location>
        <begin position="26"/>
        <end position="412"/>
    </location>
</feature>
<evidence type="ECO:0000313" key="10">
    <source>
        <dbReference type="Proteomes" id="UP001168540"/>
    </source>
</evidence>
<keyword evidence="3 6" id="KW-0479">Metal-binding</keyword>
<comment type="caution">
    <text evidence="9">The sequence shown here is derived from an EMBL/GenBank/DDBJ whole genome shotgun (WGS) entry which is preliminary data.</text>
</comment>
<evidence type="ECO:0000256" key="1">
    <source>
        <dbReference type="ARBA" id="ARBA00022448"/>
    </source>
</evidence>
<dbReference type="PROSITE" id="PS51007">
    <property type="entry name" value="CYTC"/>
    <property type="match status" value="3"/>
</dbReference>
<evidence type="ECO:0000256" key="4">
    <source>
        <dbReference type="ARBA" id="ARBA00022982"/>
    </source>
</evidence>
<proteinExistence type="predicted"/>
<dbReference type="Gene3D" id="1.10.760.10">
    <property type="entry name" value="Cytochrome c-like domain"/>
    <property type="match status" value="3"/>
</dbReference>
<dbReference type="Proteomes" id="UP001168540">
    <property type="component" value="Unassembled WGS sequence"/>
</dbReference>
<dbReference type="PIRSF" id="PIRSF000018">
    <property type="entry name" value="Mb_ADH_cyt_c"/>
    <property type="match status" value="1"/>
</dbReference>
<feature type="domain" description="Cytochrome c" evidence="8">
    <location>
        <begin position="176"/>
        <end position="291"/>
    </location>
</feature>